<dbReference type="InterPro" id="IPR001611">
    <property type="entry name" value="Leu-rich_rpt"/>
</dbReference>
<name>G3MMB6_AMBMU</name>
<keyword evidence="4" id="KW-0472">Membrane</keyword>
<keyword evidence="4" id="KW-1133">Transmembrane helix</keyword>
<organism evidence="5">
    <name type="scientific">Amblyomma maculatum</name>
    <name type="common">Gulf Coast tick</name>
    <dbReference type="NCBI Taxonomy" id="34609"/>
    <lineage>
        <taxon>Eukaryota</taxon>
        <taxon>Metazoa</taxon>
        <taxon>Ecdysozoa</taxon>
        <taxon>Arthropoda</taxon>
        <taxon>Chelicerata</taxon>
        <taxon>Arachnida</taxon>
        <taxon>Acari</taxon>
        <taxon>Parasitiformes</taxon>
        <taxon>Ixodida</taxon>
        <taxon>Ixodoidea</taxon>
        <taxon>Ixodidae</taxon>
        <taxon>Amblyomminae</taxon>
        <taxon>Amblyomma</taxon>
    </lineage>
</organism>
<proteinExistence type="evidence at transcript level"/>
<dbReference type="SUPFAM" id="SSF52058">
    <property type="entry name" value="L domain-like"/>
    <property type="match status" value="1"/>
</dbReference>
<keyword evidence="1" id="KW-0433">Leucine-rich repeat</keyword>
<dbReference type="EMBL" id="JO843017">
    <property type="protein sequence ID" value="AEO34634.1"/>
    <property type="molecule type" value="mRNA"/>
</dbReference>
<evidence type="ECO:0000313" key="5">
    <source>
        <dbReference type="EMBL" id="AEO34634.1"/>
    </source>
</evidence>
<dbReference type="Pfam" id="PF13855">
    <property type="entry name" value="LRR_8"/>
    <property type="match status" value="1"/>
</dbReference>
<dbReference type="GO" id="GO:0016020">
    <property type="term" value="C:membrane"/>
    <property type="evidence" value="ECO:0007669"/>
    <property type="project" value="TreeGrafter"/>
</dbReference>
<dbReference type="PANTHER" id="PTHR24364:SF18">
    <property type="entry name" value="LP06937P"/>
    <property type="match status" value="1"/>
</dbReference>
<keyword evidence="4" id="KW-0812">Transmembrane</keyword>
<evidence type="ECO:0000256" key="3">
    <source>
        <dbReference type="ARBA" id="ARBA00022737"/>
    </source>
</evidence>
<dbReference type="Gene3D" id="3.80.10.10">
    <property type="entry name" value="Ribonuclease Inhibitor"/>
    <property type="match status" value="1"/>
</dbReference>
<protein>
    <recommendedName>
        <fullName evidence="6">LRRNT domain-containing protein</fullName>
    </recommendedName>
</protein>
<dbReference type="InterPro" id="IPR032675">
    <property type="entry name" value="LRR_dom_sf"/>
</dbReference>
<evidence type="ECO:0000256" key="2">
    <source>
        <dbReference type="ARBA" id="ARBA00022729"/>
    </source>
</evidence>
<dbReference type="InterPro" id="IPR003591">
    <property type="entry name" value="Leu-rich_rpt_typical-subtyp"/>
</dbReference>
<evidence type="ECO:0008006" key="6">
    <source>
        <dbReference type="Google" id="ProtNLM"/>
    </source>
</evidence>
<dbReference type="InterPro" id="IPR052286">
    <property type="entry name" value="Wnt_signaling_inhibitor"/>
</dbReference>
<dbReference type="SMART" id="SM00369">
    <property type="entry name" value="LRR_TYP"/>
    <property type="match status" value="3"/>
</dbReference>
<keyword evidence="3" id="KW-0677">Repeat</keyword>
<dbReference type="PROSITE" id="PS51450">
    <property type="entry name" value="LRR"/>
    <property type="match status" value="1"/>
</dbReference>
<accession>G3MMB6</accession>
<reference evidence="5" key="1">
    <citation type="journal article" date="2011" name="PLoS ONE">
        <title>A deep insight into the sialotranscriptome of the gulf coast tick, Amblyomma maculatum.</title>
        <authorList>
            <person name="Karim S."/>
            <person name="Singh P."/>
            <person name="Ribeiro J.M."/>
        </authorList>
    </citation>
    <scope>NUCLEOTIDE SEQUENCE</scope>
    <source>
        <tissue evidence="5">Salivary gland</tissue>
    </source>
</reference>
<sequence>MACEEVARYTSREYSTFFKSRTSTHTKQRQHLGIGSEIMGASHTLALFVLFSCTLALAAAVDPCPALESLRPCTCDYTGINCLKAKSTAELANAFSGKEKTIHRALWIQNRPIVKIENNTFGDYAFAKVYVDLNTKLTLFQLSSLRKSSMYLNELSLYGNNLRGIDSRWLPRFQKLRILNLAKNNLSYVPVAAFVNPSLETLSLSENPITSIGAGAFERLPSLKLLDLSFIRVKTLDAYSFSIPKHHPELAIRLYVGKLETIEENAFYGTAPLELNLQFNNLKDFNAPVFQPLIMAMASNARKHNMITVARIATNGNRFSCTGCEFSWLTTLKDKPELLLMLVDFHCRDNTPVWNITNSLIGCPYNARP</sequence>
<dbReference type="AlphaFoldDB" id="G3MMB6"/>
<feature type="transmembrane region" description="Helical" evidence="4">
    <location>
        <begin position="38"/>
        <end position="61"/>
    </location>
</feature>
<evidence type="ECO:0000256" key="4">
    <source>
        <dbReference type="SAM" id="Phobius"/>
    </source>
</evidence>
<keyword evidence="2" id="KW-0732">Signal</keyword>
<dbReference type="PANTHER" id="PTHR24364">
    <property type="entry name" value="LP06937P"/>
    <property type="match status" value="1"/>
</dbReference>
<evidence type="ECO:0000256" key="1">
    <source>
        <dbReference type="ARBA" id="ARBA00022614"/>
    </source>
</evidence>